<dbReference type="InterPro" id="IPR052913">
    <property type="entry name" value="Glycopeptide_resist_protein"/>
</dbReference>
<dbReference type="PANTHER" id="PTHR35788">
    <property type="entry name" value="EXPORTED PROTEIN-RELATED"/>
    <property type="match status" value="1"/>
</dbReference>
<dbReference type="InterPro" id="IPR007391">
    <property type="entry name" value="Vancomycin_resist_VanW"/>
</dbReference>
<dbReference type="PANTHER" id="PTHR35788:SF1">
    <property type="entry name" value="EXPORTED PROTEIN"/>
    <property type="match status" value="1"/>
</dbReference>
<comment type="caution">
    <text evidence="3">The sequence shown here is derived from an EMBL/GenBank/DDBJ whole genome shotgun (WGS) entry which is preliminary data.</text>
</comment>
<keyword evidence="1" id="KW-0812">Transmembrane</keyword>
<sequence>MSKPKKKSKQSSRKKNKHRIAAILIISVTIVSIIGIAVLIYPSYYRNKVFPGIKVGSINLGGKTYLEALDLMDIPINSFSREGLIFIYQDEKVALQPTMVGTDMDSSYDILTFDGNVTVQEAYALGRRGNYWSNLKEQLAALIYGQPVILNYYFNNREVENSLKQNFSQFESPHKDASLSFNQNAFFITPEEQGRIFDYQAIVDEMADNVRNLEFEPVYLELKSDPPQIIETQAVNLLNQADKIADLAPLTIQYGDKSWEIDKETFSTWLDFRSSSSDFLSQGGIWIGLNPERAAEYLESLRDDIDVPVKEGKFKIEDGKVTQFQVGQPGISLVVLPSVQALEDAFIKGGKEEAELIVQEEQPEITTENVNNLGIKELIGVGRSDFTGSPRNRRANIQLGAEKLNGILIKPEEEFSLLKALGNFEASEGWLPELVIKGNRTIPELGGGACQFGTTMFRAALDTGLPITARQNHSYTVSYYHPIGTDATIYDPAPDMKFVNDTGNHILLQTRVEGNELIFETWGTKDGRIVEKTDPRLSGWQSPPPRKTIETEDLTPGQVKCTEKAHKGVSAEFDYKVTYADGEIKEQTFQSKYKPWQEVCLVGVEKKPMESLPTSDEEKSAN</sequence>
<evidence type="ECO:0000256" key="1">
    <source>
        <dbReference type="SAM" id="Phobius"/>
    </source>
</evidence>
<dbReference type="AlphaFoldDB" id="A0A2H0YV10"/>
<dbReference type="Gene3D" id="3.10.20.800">
    <property type="match status" value="1"/>
</dbReference>
<name>A0A2H0YV10_9BACT</name>
<protein>
    <recommendedName>
        <fullName evidence="2">YoaR-like putative peptidoglycan binding domain-containing protein</fullName>
    </recommendedName>
</protein>
<reference evidence="3 4" key="1">
    <citation type="submission" date="2017-09" db="EMBL/GenBank/DDBJ databases">
        <title>Depth-based differentiation of microbial function through sediment-hosted aquifers and enrichment of novel symbionts in the deep terrestrial subsurface.</title>
        <authorList>
            <person name="Probst A.J."/>
            <person name="Ladd B."/>
            <person name="Jarett J.K."/>
            <person name="Geller-Mcgrath D.E."/>
            <person name="Sieber C.M."/>
            <person name="Emerson J.B."/>
            <person name="Anantharaman K."/>
            <person name="Thomas B.C."/>
            <person name="Malmstrom R."/>
            <person name="Stieglmeier M."/>
            <person name="Klingl A."/>
            <person name="Woyke T."/>
            <person name="Ryan C.M."/>
            <person name="Banfield J.F."/>
        </authorList>
    </citation>
    <scope>NUCLEOTIDE SEQUENCE [LARGE SCALE GENOMIC DNA]</scope>
    <source>
        <strain evidence="3">CG08_land_8_20_14_0_20_40_16</strain>
    </source>
</reference>
<feature type="transmembrane region" description="Helical" evidence="1">
    <location>
        <begin position="20"/>
        <end position="41"/>
    </location>
</feature>
<proteinExistence type="predicted"/>
<organism evidence="3 4">
    <name type="scientific">Candidatus Kerfeldbacteria bacterium CG08_land_8_20_14_0_20_40_16</name>
    <dbReference type="NCBI Taxonomy" id="2014244"/>
    <lineage>
        <taxon>Bacteria</taxon>
        <taxon>Candidatus Kerfeldiibacteriota</taxon>
    </lineage>
</organism>
<evidence type="ECO:0000313" key="4">
    <source>
        <dbReference type="Proteomes" id="UP000231542"/>
    </source>
</evidence>
<dbReference type="EMBL" id="PEXU01000056">
    <property type="protein sequence ID" value="PIS42149.1"/>
    <property type="molecule type" value="Genomic_DNA"/>
</dbReference>
<dbReference type="InterPro" id="IPR038054">
    <property type="entry name" value="LD_TPept-like_central_sf"/>
</dbReference>
<keyword evidence="1" id="KW-0472">Membrane</keyword>
<dbReference type="Proteomes" id="UP000231542">
    <property type="component" value="Unassembled WGS sequence"/>
</dbReference>
<feature type="domain" description="YoaR-like putative peptidoglycan binding" evidence="2">
    <location>
        <begin position="114"/>
        <end position="212"/>
    </location>
</feature>
<gene>
    <name evidence="3" type="ORF">COT24_05015</name>
</gene>
<dbReference type="InterPro" id="IPR022029">
    <property type="entry name" value="YoaR-like_PG-bd"/>
</dbReference>
<evidence type="ECO:0000313" key="3">
    <source>
        <dbReference type="EMBL" id="PIS42149.1"/>
    </source>
</evidence>
<accession>A0A2H0YV10</accession>
<keyword evidence="1" id="KW-1133">Transmembrane helix</keyword>
<dbReference type="Pfam" id="PF04294">
    <property type="entry name" value="VanW"/>
    <property type="match status" value="1"/>
</dbReference>
<dbReference type="Pfam" id="PF12229">
    <property type="entry name" value="PG_binding_4"/>
    <property type="match status" value="1"/>
</dbReference>
<evidence type="ECO:0000259" key="2">
    <source>
        <dbReference type="Pfam" id="PF12229"/>
    </source>
</evidence>